<sequence>MADPAPDPGDDGDMDLSIAVTPAQAMELRRLAENLKNAYALLAMKRIQAAMGDEGAEGEGLDVSVNRGMDLADEEGKISACLAAYSLYLEECGYKPNSEAFEQAMSHVAHQLHGSMLASPPTSVAPAPIVEPPPPEPAAPRRKAFLFETQAELTPAPVLPTPSVSPSPPTPARDDAPSPATVEKSVERGVAESVSQTLPPVQPRGRRKVRGPAQMQAQAQAQGAQVRLSSVG</sequence>
<dbReference type="AlphaFoldDB" id="A0A4P9W1C0"/>
<proteinExistence type="predicted"/>
<dbReference type="Proteomes" id="UP000269721">
    <property type="component" value="Unassembled WGS sequence"/>
</dbReference>
<name>A0A4P9W1C0_9FUNG</name>
<dbReference type="OrthoDB" id="2154561at2759"/>
<feature type="compositionally biased region" description="Pro residues" evidence="1">
    <location>
        <begin position="157"/>
        <end position="171"/>
    </location>
</feature>
<feature type="compositionally biased region" description="Pro residues" evidence="1">
    <location>
        <begin position="129"/>
        <end position="138"/>
    </location>
</feature>
<evidence type="ECO:0000256" key="1">
    <source>
        <dbReference type="SAM" id="MobiDB-lite"/>
    </source>
</evidence>
<feature type="region of interest" description="Disordered" evidence="1">
    <location>
        <begin position="153"/>
        <end position="232"/>
    </location>
</feature>
<accession>A0A4P9W1C0</accession>
<evidence type="ECO:0000313" key="2">
    <source>
        <dbReference type="EMBL" id="RKO85904.1"/>
    </source>
</evidence>
<feature type="region of interest" description="Disordered" evidence="1">
    <location>
        <begin position="119"/>
        <end position="140"/>
    </location>
</feature>
<feature type="compositionally biased region" description="Low complexity" evidence="1">
    <location>
        <begin position="213"/>
        <end position="225"/>
    </location>
</feature>
<keyword evidence="3" id="KW-1185">Reference proteome</keyword>
<protein>
    <submittedName>
        <fullName evidence="2">Uncharacterized protein</fullName>
    </submittedName>
</protein>
<organism evidence="2 3">
    <name type="scientific">Blyttiomyces helicus</name>
    <dbReference type="NCBI Taxonomy" id="388810"/>
    <lineage>
        <taxon>Eukaryota</taxon>
        <taxon>Fungi</taxon>
        <taxon>Fungi incertae sedis</taxon>
        <taxon>Chytridiomycota</taxon>
        <taxon>Chytridiomycota incertae sedis</taxon>
        <taxon>Chytridiomycetes</taxon>
        <taxon>Chytridiomycetes incertae sedis</taxon>
        <taxon>Blyttiomyces</taxon>
    </lineage>
</organism>
<gene>
    <name evidence="2" type="ORF">BDK51DRAFT_47465</name>
</gene>
<reference evidence="3" key="1">
    <citation type="journal article" date="2018" name="Nat. Microbiol.">
        <title>Leveraging single-cell genomics to expand the fungal tree of life.</title>
        <authorList>
            <person name="Ahrendt S.R."/>
            <person name="Quandt C.A."/>
            <person name="Ciobanu D."/>
            <person name="Clum A."/>
            <person name="Salamov A."/>
            <person name="Andreopoulos B."/>
            <person name="Cheng J.F."/>
            <person name="Woyke T."/>
            <person name="Pelin A."/>
            <person name="Henrissat B."/>
            <person name="Reynolds N.K."/>
            <person name="Benny G.L."/>
            <person name="Smith M.E."/>
            <person name="James T.Y."/>
            <person name="Grigoriev I.V."/>
        </authorList>
    </citation>
    <scope>NUCLEOTIDE SEQUENCE [LARGE SCALE GENOMIC DNA]</scope>
</reference>
<evidence type="ECO:0000313" key="3">
    <source>
        <dbReference type="Proteomes" id="UP000269721"/>
    </source>
</evidence>
<dbReference type="EMBL" id="KZ998634">
    <property type="protein sequence ID" value="RKO85904.1"/>
    <property type="molecule type" value="Genomic_DNA"/>
</dbReference>